<evidence type="ECO:0000259" key="12">
    <source>
        <dbReference type="PROSITE" id="PS51846"/>
    </source>
</evidence>
<dbReference type="PROSITE" id="PS51371">
    <property type="entry name" value="CBS"/>
    <property type="match status" value="1"/>
</dbReference>
<evidence type="ECO:0000256" key="7">
    <source>
        <dbReference type="ARBA" id="ARBA00023136"/>
    </source>
</evidence>
<evidence type="ECO:0000256" key="10">
    <source>
        <dbReference type="SAM" id="Phobius"/>
    </source>
</evidence>
<keyword evidence="7 9" id="KW-0472">Membrane</keyword>
<feature type="transmembrane region" description="Helical" evidence="10">
    <location>
        <begin position="93"/>
        <end position="118"/>
    </location>
</feature>
<dbReference type="SUPFAM" id="SSF56176">
    <property type="entry name" value="FAD-binding/transporter-associated domain-like"/>
    <property type="match status" value="1"/>
</dbReference>
<dbReference type="SMART" id="SM01091">
    <property type="entry name" value="CorC_HlyC"/>
    <property type="match status" value="1"/>
</dbReference>
<dbReference type="EMBL" id="JACGBB010000037">
    <property type="protein sequence ID" value="MBZ7988145.1"/>
    <property type="molecule type" value="Genomic_DNA"/>
</dbReference>
<keyword evidence="14" id="KW-1185">Reference proteome</keyword>
<protein>
    <submittedName>
        <fullName evidence="13">HlyC/CorC family transporter</fullName>
    </submittedName>
</protein>
<evidence type="ECO:0000256" key="3">
    <source>
        <dbReference type="ARBA" id="ARBA00022692"/>
    </source>
</evidence>
<dbReference type="PANTHER" id="PTHR43099:SF2">
    <property type="entry name" value="UPF0053 PROTEIN YRKA"/>
    <property type="match status" value="1"/>
</dbReference>
<dbReference type="InterPro" id="IPR005170">
    <property type="entry name" value="Transptr-assoc_dom"/>
</dbReference>
<dbReference type="SMART" id="SM00116">
    <property type="entry name" value="CBS"/>
    <property type="match status" value="2"/>
</dbReference>
<dbReference type="InterPro" id="IPR000644">
    <property type="entry name" value="CBS_dom"/>
</dbReference>
<keyword evidence="6 8" id="KW-0129">CBS domain</keyword>
<evidence type="ECO:0000313" key="13">
    <source>
        <dbReference type="EMBL" id="MBZ7988145.1"/>
    </source>
</evidence>
<dbReference type="InterPro" id="IPR016169">
    <property type="entry name" value="FAD-bd_PCMH_sub2"/>
</dbReference>
<evidence type="ECO:0000256" key="9">
    <source>
        <dbReference type="PROSITE-ProRule" id="PRU01193"/>
    </source>
</evidence>
<evidence type="ECO:0000256" key="2">
    <source>
        <dbReference type="ARBA" id="ARBA00022475"/>
    </source>
</evidence>
<dbReference type="Gene3D" id="3.30.465.10">
    <property type="match status" value="1"/>
</dbReference>
<reference evidence="13 14" key="1">
    <citation type="submission" date="2020-07" db="EMBL/GenBank/DDBJ databases">
        <title>Transfer of Campylobacter canadensis to the novel genus Avispirillum gen. nov., that also includes two novel species recovered from migratory waterfowl: Avispirillum anseris sp. nov. and Avispirillum brantae sp. nov.</title>
        <authorList>
            <person name="Miller W.G."/>
            <person name="Chapman M.H."/>
            <person name="Yee E."/>
            <person name="Inglis G.D."/>
        </authorList>
    </citation>
    <scope>NUCLEOTIDE SEQUENCE [LARGE SCALE GENOMIC DNA]</scope>
    <source>
        <strain evidence="13 14">L283</strain>
    </source>
</reference>
<dbReference type="Proteomes" id="UP000786183">
    <property type="component" value="Unassembled WGS sequence"/>
</dbReference>
<dbReference type="RefSeq" id="WP_172234343.1">
    <property type="nucleotide sequence ID" value="NZ_CP035946.1"/>
</dbReference>
<evidence type="ECO:0000256" key="8">
    <source>
        <dbReference type="PROSITE-ProRule" id="PRU00703"/>
    </source>
</evidence>
<dbReference type="InterPro" id="IPR046342">
    <property type="entry name" value="CBS_dom_sf"/>
</dbReference>
<dbReference type="InterPro" id="IPR044751">
    <property type="entry name" value="Ion_transp-like_CBS"/>
</dbReference>
<dbReference type="SUPFAM" id="SSF54631">
    <property type="entry name" value="CBS-domain pair"/>
    <property type="match status" value="1"/>
</dbReference>
<evidence type="ECO:0000256" key="1">
    <source>
        <dbReference type="ARBA" id="ARBA00004651"/>
    </source>
</evidence>
<accession>A0ABS7WVZ7</accession>
<keyword evidence="5 9" id="KW-1133">Transmembrane helix</keyword>
<dbReference type="Pfam" id="PF01595">
    <property type="entry name" value="CNNM"/>
    <property type="match status" value="1"/>
</dbReference>
<evidence type="ECO:0000256" key="5">
    <source>
        <dbReference type="ARBA" id="ARBA00022989"/>
    </source>
</evidence>
<dbReference type="InterPro" id="IPR051676">
    <property type="entry name" value="UPF0053_domain"/>
</dbReference>
<dbReference type="PANTHER" id="PTHR43099">
    <property type="entry name" value="UPF0053 PROTEIN YRKA"/>
    <property type="match status" value="1"/>
</dbReference>
<sequence>MLFLALFCVFLNAFFVLSEFSIVKVRKSKLEELANSGNSSAKLALNMYNHLDTYLSATQLGITLSSLALGWLGESSVATILSKLLSSFNVNPVAIHSISVVISFIFITLMHVVLGEIVPKSIAIAKTEKVVLIISRPLYYFRILFAPFIISFDYLSIGILKIFGIKTNIENAHTEEEIKIIASESQRSGVLDEFETEIIQNAVDFSDIVAKEIMTPRRDMICLNKISNYEENLKIVKEFKHTRFPYIDASKDNILGMIHIRDLLDNSDLNSCVRNVLFVPENLSISKILLQMNKEQIHTAIVVDEYGGTAGLLTMEDIIEELVGEISDEHDIKSQEIKKISDNVYIVNGRLDIESVEELLGIKFDDDLEELTIGGYVFNRLGHMPSEKERCEDEFCYYEVKSMHANSIKLLKIIKKG</sequence>
<dbReference type="PROSITE" id="PS51846">
    <property type="entry name" value="CNNM"/>
    <property type="match status" value="1"/>
</dbReference>
<evidence type="ECO:0000313" key="14">
    <source>
        <dbReference type="Proteomes" id="UP000786183"/>
    </source>
</evidence>
<keyword evidence="2" id="KW-1003">Cell membrane</keyword>
<dbReference type="Pfam" id="PF00571">
    <property type="entry name" value="CBS"/>
    <property type="match status" value="2"/>
</dbReference>
<evidence type="ECO:0000256" key="6">
    <source>
        <dbReference type="ARBA" id="ARBA00023122"/>
    </source>
</evidence>
<dbReference type="InterPro" id="IPR036318">
    <property type="entry name" value="FAD-bd_PCMH-like_sf"/>
</dbReference>
<gene>
    <name evidence="13" type="ORF">AVCANL283_08585</name>
</gene>
<feature type="domain" description="CBS" evidence="11">
    <location>
        <begin position="272"/>
        <end position="329"/>
    </location>
</feature>
<dbReference type="Pfam" id="PF03471">
    <property type="entry name" value="CorC_HlyC"/>
    <property type="match status" value="1"/>
</dbReference>
<evidence type="ECO:0000259" key="11">
    <source>
        <dbReference type="PROSITE" id="PS51371"/>
    </source>
</evidence>
<name>A0ABS7WVZ7_9BACT</name>
<keyword evidence="3 9" id="KW-0812">Transmembrane</keyword>
<evidence type="ECO:0000256" key="4">
    <source>
        <dbReference type="ARBA" id="ARBA00022737"/>
    </source>
</evidence>
<comment type="subcellular location">
    <subcellularLocation>
        <location evidence="1">Cell membrane</location>
        <topology evidence="1">Multi-pass membrane protein</topology>
    </subcellularLocation>
</comment>
<keyword evidence="4" id="KW-0677">Repeat</keyword>
<feature type="transmembrane region" description="Helical" evidence="10">
    <location>
        <begin position="139"/>
        <end position="160"/>
    </location>
</feature>
<proteinExistence type="predicted"/>
<organism evidence="13 14">
    <name type="scientific">Campylobacter canadensis</name>
    <dbReference type="NCBI Taxonomy" id="449520"/>
    <lineage>
        <taxon>Bacteria</taxon>
        <taxon>Pseudomonadati</taxon>
        <taxon>Campylobacterota</taxon>
        <taxon>Epsilonproteobacteria</taxon>
        <taxon>Campylobacterales</taxon>
        <taxon>Campylobacteraceae</taxon>
        <taxon>Campylobacter</taxon>
    </lineage>
</organism>
<comment type="caution">
    <text evidence="13">The sequence shown here is derived from an EMBL/GenBank/DDBJ whole genome shotgun (WGS) entry which is preliminary data.</text>
</comment>
<feature type="domain" description="CNNM transmembrane" evidence="12">
    <location>
        <begin position="1"/>
        <end position="195"/>
    </location>
</feature>
<dbReference type="CDD" id="cd04590">
    <property type="entry name" value="CBS_pair_CorC_HlyC_assoc"/>
    <property type="match status" value="1"/>
</dbReference>
<dbReference type="Gene3D" id="3.10.580.10">
    <property type="entry name" value="CBS-domain"/>
    <property type="match status" value="1"/>
</dbReference>
<dbReference type="InterPro" id="IPR002550">
    <property type="entry name" value="CNNM"/>
</dbReference>